<evidence type="ECO:0000256" key="7">
    <source>
        <dbReference type="SAM" id="Phobius"/>
    </source>
</evidence>
<evidence type="ECO:0000256" key="6">
    <source>
        <dbReference type="ARBA" id="ARBA00023136"/>
    </source>
</evidence>
<feature type="transmembrane region" description="Helical" evidence="7">
    <location>
        <begin position="321"/>
        <end position="344"/>
    </location>
</feature>
<dbReference type="InterPro" id="IPR037459">
    <property type="entry name" value="RhgT-like"/>
</dbReference>
<feature type="transmembrane region" description="Helical" evidence="7">
    <location>
        <begin position="350"/>
        <end position="376"/>
    </location>
</feature>
<feature type="domain" description="ABC transmembrane type-1" evidence="8">
    <location>
        <begin position="34"/>
        <end position="247"/>
    </location>
</feature>
<keyword evidence="6 7" id="KW-0472">Membrane</keyword>
<evidence type="ECO:0000313" key="9">
    <source>
        <dbReference type="EMBL" id="KAF4322472.1"/>
    </source>
</evidence>
<accession>A0A8J4S813</accession>
<dbReference type="InterPro" id="IPR036514">
    <property type="entry name" value="SGNH_hydro_sf"/>
</dbReference>
<feature type="transmembrane region" description="Helical" evidence="7">
    <location>
        <begin position="172"/>
        <end position="198"/>
    </location>
</feature>
<gene>
    <name evidence="9" type="ORF">G195_004599</name>
</gene>
<dbReference type="PANTHER" id="PTHR30193">
    <property type="entry name" value="ABC TRANSPORTER PERMEASE PROTEIN"/>
    <property type="match status" value="1"/>
</dbReference>
<feature type="domain" description="ABC transmembrane type-1" evidence="8">
    <location>
        <begin position="286"/>
        <end position="477"/>
    </location>
</feature>
<dbReference type="Pfam" id="PF13472">
    <property type="entry name" value="Lipase_GDSL_2"/>
    <property type="match status" value="1"/>
</dbReference>
<dbReference type="GO" id="GO:0016787">
    <property type="term" value="F:hydrolase activity"/>
    <property type="evidence" value="ECO:0007669"/>
    <property type="project" value="InterPro"/>
</dbReference>
<protein>
    <recommendedName>
        <fullName evidence="8">ABC transmembrane type-1 domain-containing protein</fullName>
    </recommendedName>
</protein>
<proteinExistence type="predicted"/>
<reference evidence="9" key="1">
    <citation type="journal article" date="2015" name="Genom Data">
        <title>Draft genome sequences of Phytophthora kernoviae and Phytophthora ramorum lineage EU2 from Scotland.</title>
        <authorList>
            <person name="Sambles C."/>
            <person name="Schlenzig A."/>
            <person name="O'Neill P."/>
            <person name="Grant M."/>
            <person name="Studholme D.J."/>
        </authorList>
    </citation>
    <scope>NUCLEOTIDE SEQUENCE</scope>
    <source>
        <strain evidence="9">00238/432</strain>
    </source>
</reference>
<dbReference type="CDD" id="cd01821">
    <property type="entry name" value="Rhamnogalacturan_acetylesterase_like"/>
    <property type="match status" value="1"/>
</dbReference>
<sequence>MSFTSYNLFTSPRWIGMDNYTKMFFDDPKYWNSVKVTFLYVFIGVPLRLVFALFVAMILNTGSRMVGTYRTLYYLPSIIGGSVAVSIMWRNLFSNEGVINSALTAIGIGPISWFGDPNASLVMLISLSVWQFGSSMLIFLAGLKNISPEMYEAAGVDGANPVRKFFGITLPLLSPIILFNLIMQTIGAFMTFVPAYIISKGEGGPMDGTMLYSLYLFRQAFMFNNMGYASAMAWIMLIMIGILTVAVFLTSKFWVFYESEGGNSFKESRTIFVTAESLFPTEWIWSNYADGWKVISTIGAVLSSSLIAFGFARLNFKGRNFWFSLMMLTLMLPHDVVLVPQYIIFTKLGWLNTILPIVVPTFFGMPFFIFLMVQFIRTIPKELDEAATIDGCNKFRLYVQIIMPLIKSSLATAAIFSFYWRWEDLLGPVLYLNSPDKYTVSMALKMFLDSESASNWGAMFAMSIVSLVPVVAVFFIFQKQILLPAQFKHDVAVDNHAQSGRSSRSFINEGRLDPILEKMKPEDFLFIQFGHNDEKPGPDRGTEPFTTYKEYLKKYIDAARGASAHPVLVTPVHRRYFADDGTLTDTHGDYIIAVRELAEEEGVPLIDLAERSRMLFEQAGIEGSKGDFMWVLPGEYVNFPAGVEDNTHFQERGARRLAIEVAEAIRKLRLQPLQMYLSNVPVIIQYSRLDTTQPELALMSVMAFPLR</sequence>
<dbReference type="Pfam" id="PF07100">
    <property type="entry name" value="ASRT"/>
    <property type="match status" value="1"/>
</dbReference>
<dbReference type="InterPro" id="IPR013830">
    <property type="entry name" value="SGNH_hydro"/>
</dbReference>
<feature type="transmembrane region" description="Helical" evidence="7">
    <location>
        <begin position="234"/>
        <end position="257"/>
    </location>
</feature>
<evidence type="ECO:0000256" key="1">
    <source>
        <dbReference type="ARBA" id="ARBA00004651"/>
    </source>
</evidence>
<dbReference type="PANTHER" id="PTHR30193:SF1">
    <property type="entry name" value="ABC TRANSPORTER PERMEASE PROTEIN YESP-RELATED"/>
    <property type="match status" value="1"/>
</dbReference>
<dbReference type="EMBL" id="AOFI03000069">
    <property type="protein sequence ID" value="KAF4322472.1"/>
    <property type="molecule type" value="Genomic_DNA"/>
</dbReference>
<dbReference type="Pfam" id="PF00528">
    <property type="entry name" value="BPD_transp_1"/>
    <property type="match status" value="2"/>
</dbReference>
<feature type="transmembrane region" description="Helical" evidence="7">
    <location>
        <begin position="456"/>
        <end position="477"/>
    </location>
</feature>
<keyword evidence="3" id="KW-1003">Cell membrane</keyword>
<feature type="transmembrane region" description="Helical" evidence="7">
    <location>
        <begin position="121"/>
        <end position="143"/>
    </location>
</feature>
<evidence type="ECO:0000256" key="4">
    <source>
        <dbReference type="ARBA" id="ARBA00022692"/>
    </source>
</evidence>
<dbReference type="SUPFAM" id="SSF52266">
    <property type="entry name" value="SGNH hydrolase"/>
    <property type="match status" value="1"/>
</dbReference>
<keyword evidence="4 7" id="KW-0812">Transmembrane</keyword>
<name>A0A8J4S813_9STRA</name>
<organism evidence="9 10">
    <name type="scientific">Phytophthora kernoviae 00238/432</name>
    <dbReference type="NCBI Taxonomy" id="1284355"/>
    <lineage>
        <taxon>Eukaryota</taxon>
        <taxon>Sar</taxon>
        <taxon>Stramenopiles</taxon>
        <taxon>Oomycota</taxon>
        <taxon>Peronosporomycetes</taxon>
        <taxon>Peronosporales</taxon>
        <taxon>Peronosporaceae</taxon>
        <taxon>Phytophthora</taxon>
    </lineage>
</organism>
<evidence type="ECO:0000256" key="5">
    <source>
        <dbReference type="ARBA" id="ARBA00022989"/>
    </source>
</evidence>
<dbReference type="InterPro" id="IPR051393">
    <property type="entry name" value="ABC_transporter_permease"/>
</dbReference>
<feature type="transmembrane region" description="Helical" evidence="7">
    <location>
        <begin position="397"/>
        <end position="420"/>
    </location>
</feature>
<dbReference type="InterPro" id="IPR035906">
    <property type="entry name" value="MetI-like_sf"/>
</dbReference>
<dbReference type="Proteomes" id="UP000702964">
    <property type="component" value="Unassembled WGS sequence"/>
</dbReference>
<evidence type="ECO:0000256" key="2">
    <source>
        <dbReference type="ARBA" id="ARBA00022448"/>
    </source>
</evidence>
<dbReference type="SUPFAM" id="SSF161098">
    <property type="entry name" value="MetI-like"/>
    <property type="match status" value="2"/>
</dbReference>
<comment type="subcellular location">
    <subcellularLocation>
        <location evidence="1">Cell membrane</location>
        <topology evidence="1">Multi-pass membrane protein</topology>
    </subcellularLocation>
</comment>
<evidence type="ECO:0000256" key="3">
    <source>
        <dbReference type="ARBA" id="ARBA00022475"/>
    </source>
</evidence>
<dbReference type="GO" id="GO:0005886">
    <property type="term" value="C:plasma membrane"/>
    <property type="evidence" value="ECO:0007669"/>
    <property type="project" value="UniProtKB-SubCell"/>
</dbReference>
<evidence type="ECO:0000313" key="10">
    <source>
        <dbReference type="Proteomes" id="UP000702964"/>
    </source>
</evidence>
<dbReference type="Gene3D" id="3.40.50.1110">
    <property type="entry name" value="SGNH hydrolase"/>
    <property type="match status" value="1"/>
</dbReference>
<dbReference type="InterPro" id="IPR009794">
    <property type="entry name" value="ASRT"/>
</dbReference>
<keyword evidence="5 7" id="KW-1133">Transmembrane helix</keyword>
<keyword evidence="2" id="KW-0813">Transport</keyword>
<comment type="caution">
    <text evidence="9">The sequence shown here is derived from an EMBL/GenBank/DDBJ whole genome shotgun (WGS) entry which is preliminary data.</text>
</comment>
<feature type="transmembrane region" description="Helical" evidence="7">
    <location>
        <begin position="38"/>
        <end position="59"/>
    </location>
</feature>
<feature type="transmembrane region" description="Helical" evidence="7">
    <location>
        <begin position="294"/>
        <end position="314"/>
    </location>
</feature>
<evidence type="ECO:0000259" key="8">
    <source>
        <dbReference type="PROSITE" id="PS50928"/>
    </source>
</evidence>
<reference evidence="9" key="2">
    <citation type="submission" date="2020-02" db="EMBL/GenBank/DDBJ databases">
        <authorList>
            <person name="Studholme D.J."/>
        </authorList>
    </citation>
    <scope>NUCLEOTIDE SEQUENCE</scope>
    <source>
        <strain evidence="9">00238/432</strain>
    </source>
</reference>
<dbReference type="PROSITE" id="PS50928">
    <property type="entry name" value="ABC_TM1"/>
    <property type="match status" value="2"/>
</dbReference>
<dbReference type="AlphaFoldDB" id="A0A8J4S813"/>
<dbReference type="CDD" id="cd06261">
    <property type="entry name" value="TM_PBP2"/>
    <property type="match status" value="2"/>
</dbReference>
<dbReference type="Gene3D" id="1.10.3720.10">
    <property type="entry name" value="MetI-like"/>
    <property type="match status" value="2"/>
</dbReference>
<feature type="transmembrane region" description="Helical" evidence="7">
    <location>
        <begin position="71"/>
        <end position="89"/>
    </location>
</feature>
<dbReference type="InterPro" id="IPR000515">
    <property type="entry name" value="MetI-like"/>
</dbReference>
<dbReference type="GO" id="GO:0055085">
    <property type="term" value="P:transmembrane transport"/>
    <property type="evidence" value="ECO:0007669"/>
    <property type="project" value="InterPro"/>
</dbReference>